<feature type="compositionally biased region" description="Low complexity" evidence="2">
    <location>
        <begin position="166"/>
        <end position="184"/>
    </location>
</feature>
<proteinExistence type="predicted"/>
<feature type="region of interest" description="Disordered" evidence="2">
    <location>
        <begin position="1"/>
        <end position="270"/>
    </location>
</feature>
<feature type="coiled-coil region" evidence="1">
    <location>
        <begin position="618"/>
        <end position="680"/>
    </location>
</feature>
<name>A0A7Y9G514_9ACTN</name>
<keyword evidence="1" id="KW-0175">Coiled coil</keyword>
<accession>A0A7Y9G514</accession>
<feature type="coiled-coil region" evidence="1">
    <location>
        <begin position="562"/>
        <end position="589"/>
    </location>
</feature>
<keyword evidence="4" id="KW-1185">Reference proteome</keyword>
<evidence type="ECO:0000313" key="3">
    <source>
        <dbReference type="EMBL" id="NYE10129.1"/>
    </source>
</evidence>
<sequence length="1051" mass="109524">MNQPSETNGPDENTRPPYVPDSDLPTVIVPLPGTDEQEPSAEATQALPVIPPSPEPEPAQTDEIPDAPSEATPPVGGRPGESPAATAPEQPMNDAAQHVPPEETADDRPLGDAPAAETTAVDLPDLGEVDAESTRHSPLENPLPAGDAAGAEPVGGDRPTDAPAEAAPIADQLADDAAAAEVADGGMTDQETVPVVPPAGDLADSESTAAHEPPEAASLVGDRAAGGAEAARHVPAEDVEPAAGGEPVVDEEPAGDVPGVEEGIGGEGLDPRAVLGTVPIDVAEPTPPLGTDAGEGGWRELVESVYGPLSEFYEGIDARLREVPEDVPPVGWAPHIAAVRALRDGRAAGEWDVLARFLVAPGTLEGAEGLRLVQVDEGDEAQVVRDAVKELTESDGRALLIAPTPEKAAELLRAVEGDPDVFSLLIETQPETAEARSVRTQGLPPVEAPPAEQEPPPLREPGSHGTVEFRPLAGPLPEPEAVVTRAEPLPTLPPVEPVEPGEGPSAPEARVRSAALRPVGEAWRLSWQTEARLLQRGLMSLEQWPRDAAALQSVQAENLRRSEQLEAEKAGLARAIEEARAAAAGAEEAAAAGDAEAERLSGVQEEAEAELAGPRAEAERLQGAADEAGAEAAALTRTADATYARCVQIDERAKTAQSELQGARQAEASLTDELTRAREALPGAAEEAHRLTAADADAAAEGHAAYYRLVSAESALSALRRKMTLGQRLHVASPPSELRGLRAEVRTRTREADEAATRAREAKEAAEHAERLRRGLASFVSEGGARLKAAQEAQERLGTELTWLAAEREKVGAEHREQARQASEAVERATEAGLRARAAHQVAQAIEERVTAARTSREAALAAAARARSDAETATARAAETASELARRAEEAAAEIAAREAELETVAAAEGRSRSNVLEICGADPDDDPEVVPAHQRRAMARIEELTGYLEGGRAAGSEVLLRTADLVVGTPAGAGLTVRDEEFDALIVADAGTVTDGEFLIGAVRARRWILVGTAGTRPPGYREYAGSPSGRLELSPFERASTAAPGLAG</sequence>
<feature type="compositionally biased region" description="Polar residues" evidence="2">
    <location>
        <begin position="1"/>
        <end position="11"/>
    </location>
</feature>
<feature type="region of interest" description="Disordered" evidence="2">
    <location>
        <begin position="591"/>
        <end position="613"/>
    </location>
</feature>
<protein>
    <submittedName>
        <fullName evidence="3">Uncharacterized protein</fullName>
    </submittedName>
</protein>
<dbReference type="Proteomes" id="UP000591272">
    <property type="component" value="Unassembled WGS sequence"/>
</dbReference>
<dbReference type="EMBL" id="JACCBT010000001">
    <property type="protein sequence ID" value="NYE10129.1"/>
    <property type="molecule type" value="Genomic_DNA"/>
</dbReference>
<dbReference type="RefSeq" id="WP_179831687.1">
    <property type="nucleotide sequence ID" value="NZ_BMRD01000005.1"/>
</dbReference>
<dbReference type="InterPro" id="IPR027417">
    <property type="entry name" value="P-loop_NTPase"/>
</dbReference>
<reference evidence="3 4" key="1">
    <citation type="submission" date="2020-07" db="EMBL/GenBank/DDBJ databases">
        <title>Sequencing the genomes of 1000 actinobacteria strains.</title>
        <authorList>
            <person name="Klenk H.-P."/>
        </authorList>
    </citation>
    <scope>NUCLEOTIDE SEQUENCE [LARGE SCALE GENOMIC DNA]</scope>
    <source>
        <strain evidence="3 4">DSM 43461</strain>
    </source>
</reference>
<comment type="caution">
    <text evidence="3">The sequence shown here is derived from an EMBL/GenBank/DDBJ whole genome shotgun (WGS) entry which is preliminary data.</text>
</comment>
<feature type="compositionally biased region" description="Pro residues" evidence="2">
    <location>
        <begin position="446"/>
        <end position="459"/>
    </location>
</feature>
<gene>
    <name evidence="3" type="ORF">BJ999_000425</name>
</gene>
<evidence type="ECO:0000256" key="2">
    <source>
        <dbReference type="SAM" id="MobiDB-lite"/>
    </source>
</evidence>
<dbReference type="AlphaFoldDB" id="A0A7Y9G514"/>
<evidence type="ECO:0000313" key="4">
    <source>
        <dbReference type="Proteomes" id="UP000591272"/>
    </source>
</evidence>
<feature type="region of interest" description="Disordered" evidence="2">
    <location>
        <begin position="1023"/>
        <end position="1051"/>
    </location>
</feature>
<feature type="region of interest" description="Disordered" evidence="2">
    <location>
        <begin position="431"/>
        <end position="467"/>
    </location>
</feature>
<evidence type="ECO:0000256" key="1">
    <source>
        <dbReference type="SAM" id="Coils"/>
    </source>
</evidence>
<dbReference type="Gene3D" id="3.40.50.300">
    <property type="entry name" value="P-loop containing nucleotide triphosphate hydrolases"/>
    <property type="match status" value="1"/>
</dbReference>
<organism evidence="3 4">
    <name type="scientific">Actinomadura citrea</name>
    <dbReference type="NCBI Taxonomy" id="46158"/>
    <lineage>
        <taxon>Bacteria</taxon>
        <taxon>Bacillati</taxon>
        <taxon>Actinomycetota</taxon>
        <taxon>Actinomycetes</taxon>
        <taxon>Streptosporangiales</taxon>
        <taxon>Thermomonosporaceae</taxon>
        <taxon>Actinomadura</taxon>
    </lineage>
</organism>